<accession>A0A3N2C4G5</accession>
<name>A0A3N2C4G5_9MICO</name>
<gene>
    <name evidence="2" type="ORF">EDD42_2483</name>
</gene>
<dbReference type="EMBL" id="RKHL01000001">
    <property type="protein sequence ID" value="ROR82393.1"/>
    <property type="molecule type" value="Genomic_DNA"/>
</dbReference>
<evidence type="ECO:0000313" key="2">
    <source>
        <dbReference type="EMBL" id="ROR82393.1"/>
    </source>
</evidence>
<organism evidence="2 3">
    <name type="scientific">Plantibacter flavus</name>
    <dbReference type="NCBI Taxonomy" id="150123"/>
    <lineage>
        <taxon>Bacteria</taxon>
        <taxon>Bacillati</taxon>
        <taxon>Actinomycetota</taxon>
        <taxon>Actinomycetes</taxon>
        <taxon>Micrococcales</taxon>
        <taxon>Microbacteriaceae</taxon>
        <taxon>Plantibacter</taxon>
    </lineage>
</organism>
<reference evidence="2 3" key="1">
    <citation type="submission" date="2018-11" db="EMBL/GenBank/DDBJ databases">
        <title>Sequencing the genomes of 1000 actinobacteria strains.</title>
        <authorList>
            <person name="Klenk H.-P."/>
        </authorList>
    </citation>
    <scope>NUCLEOTIDE SEQUENCE [LARGE SCALE GENOMIC DNA]</scope>
    <source>
        <strain evidence="2 3">DSM 14012</strain>
    </source>
</reference>
<comment type="caution">
    <text evidence="2">The sequence shown here is derived from an EMBL/GenBank/DDBJ whole genome shotgun (WGS) entry which is preliminary data.</text>
</comment>
<dbReference type="AlphaFoldDB" id="A0A3N2C4G5"/>
<dbReference type="InterPro" id="IPR000836">
    <property type="entry name" value="PRTase_dom"/>
</dbReference>
<dbReference type="GO" id="GO:0016757">
    <property type="term" value="F:glycosyltransferase activity"/>
    <property type="evidence" value="ECO:0007669"/>
    <property type="project" value="UniProtKB-KW"/>
</dbReference>
<protein>
    <submittedName>
        <fullName evidence="2">Putative amidophosphoribosyltransferase</fullName>
    </submittedName>
</protein>
<evidence type="ECO:0000256" key="1">
    <source>
        <dbReference type="ARBA" id="ARBA00008007"/>
    </source>
</evidence>
<dbReference type="InterPro" id="IPR051910">
    <property type="entry name" value="ComF/GntX_DNA_util-trans"/>
</dbReference>
<comment type="similarity">
    <text evidence="1">Belongs to the ComF/GntX family.</text>
</comment>
<dbReference type="CDD" id="cd06223">
    <property type="entry name" value="PRTases_typeI"/>
    <property type="match status" value="1"/>
</dbReference>
<dbReference type="PANTHER" id="PTHR47505">
    <property type="entry name" value="DNA UTILIZATION PROTEIN YHGH"/>
    <property type="match status" value="1"/>
</dbReference>
<dbReference type="PANTHER" id="PTHR47505:SF1">
    <property type="entry name" value="DNA UTILIZATION PROTEIN YHGH"/>
    <property type="match status" value="1"/>
</dbReference>
<dbReference type="Proteomes" id="UP000266915">
    <property type="component" value="Unassembled WGS sequence"/>
</dbReference>
<dbReference type="SUPFAM" id="SSF53271">
    <property type="entry name" value="PRTase-like"/>
    <property type="match status" value="1"/>
</dbReference>
<proteinExistence type="inferred from homology"/>
<dbReference type="Gene3D" id="3.40.50.2020">
    <property type="match status" value="1"/>
</dbReference>
<dbReference type="InterPro" id="IPR029057">
    <property type="entry name" value="PRTase-like"/>
</dbReference>
<keyword evidence="2" id="KW-0328">Glycosyltransferase</keyword>
<keyword evidence="2" id="KW-0808">Transferase</keyword>
<sequence length="234" mass="25038">MMRSSSSRSTPLAHAREACLDAWALLVPATCAGCGAPDRGLCDDCHGRLVRPAAFDDDAHLVRWSDADGTPGLAARRYDEFVGAVLLAYKVDARTGLVRPLAAALEPAFRLALLEASRAMGGVSPEITTIPARRRAARDRGFHPVEQLVRRLGARPSRPLRWARQPADQRDFGRAERLENLAGALVAPRRLGGRRFLLVEDVVTTGATVGEAVRAMHDGGGLVIGVVALARVGP</sequence>
<keyword evidence="3" id="KW-1185">Reference proteome</keyword>
<evidence type="ECO:0000313" key="3">
    <source>
        <dbReference type="Proteomes" id="UP000266915"/>
    </source>
</evidence>